<dbReference type="EMBL" id="FM162591">
    <property type="protein sequence ID" value="CAQ83003.1"/>
    <property type="molecule type" value="Genomic_DNA"/>
</dbReference>
<evidence type="ECO:0000313" key="2">
    <source>
        <dbReference type="EMBL" id="CAQ83003.1"/>
    </source>
</evidence>
<reference evidence="2 4" key="4">
    <citation type="journal article" date="2009" name="BMC Genomics">
        <title>Comparative genomics of the emerging human pathogen Photorhabdus asymbiotica with the insect pathogen Photorhabdus luminescens.</title>
        <authorList>
            <person name="Wilkinson P."/>
            <person name="Waterfield N.R."/>
            <person name="Crossman L."/>
            <person name="Corton C."/>
            <person name="Sanchez-Contreras M."/>
            <person name="Vlisidou I."/>
            <person name="Barron A."/>
            <person name="Bignell A."/>
            <person name="Clark L."/>
            <person name="Ormond D."/>
            <person name="Mayho M."/>
            <person name="Bason N."/>
            <person name="Smith F."/>
            <person name="Simmonds M."/>
            <person name="Churcher C."/>
            <person name="Harris D."/>
            <person name="Thompson N.R."/>
            <person name="Quail M."/>
            <person name="Parkhill J."/>
            <person name="ffrench-Constant R.H."/>
        </authorList>
    </citation>
    <scope>NUCLEOTIDE SEQUENCE [LARGE SCALE GENOMIC DNA]</scope>
    <source>
        <strain evidence="4">ATCC 43949 / 3105-77</strain>
        <strain evidence="2">ATCC43949</strain>
    </source>
</reference>
<accession>C7BNJ1</accession>
<reference evidence="3" key="3">
    <citation type="submission" date="2008-09" db="EMBL/GenBank/DDBJ databases">
        <authorList>
            <person name="Thomson N.R."/>
        </authorList>
    </citation>
    <scope>NUCLEOTIDE SEQUENCE</scope>
    <source>
        <strain evidence="3">ATCC 43949</strain>
    </source>
</reference>
<sequence>MLAAFTHPSHIVIYTRHLSSCLFVGCTHSPRLHSYLCSRGFAPLPSRSILKSIGYMLLGIRSLAVALHLEIYWVYFVFSKAIKPALFYNN</sequence>
<proteinExistence type="predicted"/>
<keyword evidence="1" id="KW-1133">Transmembrane helix</keyword>
<evidence type="ECO:0000313" key="4">
    <source>
        <dbReference type="Proteomes" id="UP000002747"/>
    </source>
</evidence>
<feature type="transmembrane region" description="Helical" evidence="1">
    <location>
        <begin position="53"/>
        <end position="78"/>
    </location>
</feature>
<dbReference type="Proteomes" id="UP000002747">
    <property type="component" value="Chromosome"/>
</dbReference>
<keyword evidence="1" id="KW-0472">Membrane</keyword>
<name>B6VMU6_PHOAA</name>
<reference evidence="2" key="2">
    <citation type="submission" date="2008-05" db="EMBL/GenBank/DDBJ databases">
        <authorList>
            <person name="Crossman L.C."/>
        </authorList>
    </citation>
    <scope>NUCLEOTIDE SEQUENCE</scope>
    <source>
        <strain evidence="2">ATCC43949</strain>
    </source>
</reference>
<dbReference type="EMBL" id="FM211056">
    <property type="protein sequence ID" value="CAR67476.1"/>
    <property type="molecule type" value="Genomic_DNA"/>
</dbReference>
<dbReference type="KEGG" id="pay:PAU_00911"/>
<evidence type="ECO:0000313" key="3">
    <source>
        <dbReference type="EMBL" id="CAR67476.1"/>
    </source>
</evidence>
<accession>B6VMU6</accession>
<organism evidence="3">
    <name type="scientific">Photorhabdus asymbiotica subsp. asymbiotica (strain ATCC 43949 / 3105-77)</name>
    <name type="common">Xenorhabdus luminescens (strain 2)</name>
    <dbReference type="NCBI Taxonomy" id="553480"/>
    <lineage>
        <taxon>Bacteria</taxon>
        <taxon>Pseudomonadati</taxon>
        <taxon>Pseudomonadota</taxon>
        <taxon>Gammaproteobacteria</taxon>
        <taxon>Enterobacterales</taxon>
        <taxon>Morganellaceae</taxon>
        <taxon>Photorhabdus</taxon>
    </lineage>
</organism>
<gene>
    <name evidence="2" type="ordered locus">PAU_00911</name>
    <name evidence="3" type="ORF">PA-RVA14-1100</name>
</gene>
<reference evidence="3" key="1">
    <citation type="journal article" date="2008" name="Proc. Natl. Acad. Sci. U.S.A.">
        <title>Rapid virulence annotation (RVA): identification of virulence factors using a bacterial genome library and multiple invertebrate hosts.</title>
        <authorList>
            <person name="Waterfield N.R."/>
            <person name="Sanchez-Contreras M."/>
            <person name="Eleftherianos I."/>
            <person name="Dowling A."/>
            <person name="Wilkinson P."/>
            <person name="Parkhill J."/>
            <person name="Thomson N."/>
            <person name="Reynolds S.E."/>
            <person name="Bode H.B."/>
            <person name="Dorus S."/>
            <person name="Ffrench-Constant R.H."/>
        </authorList>
    </citation>
    <scope>NUCLEOTIDE SEQUENCE</scope>
    <source>
        <strain evidence="3">ATCC 43949</strain>
    </source>
</reference>
<protein>
    <submittedName>
        <fullName evidence="3">Uncharacterized protein</fullName>
    </submittedName>
</protein>
<keyword evidence="1" id="KW-0812">Transmembrane</keyword>
<evidence type="ECO:0000256" key="1">
    <source>
        <dbReference type="SAM" id="Phobius"/>
    </source>
</evidence>
<dbReference type="AlphaFoldDB" id="B6VMU6"/>